<proteinExistence type="predicted"/>
<sequence>MHRPTQLPLLFLCLTTSSLVTGAPIKKNGNPQQTPSISIVHHTNLEHEDAHSNPDTSWSTSKLGIAALIRRLSELTMRDYFLNLAVLVCIITICVLVYSICQNTMHCRRCRVDRAARREERQARRAYEAAARRLKWRQWWQGKISYPEPKSELVPMAPLVRGLPGRDPEGFDADSVVISEPVNMQTEIQGFRHALELVGDLVRMPGRDLEGAAAHHGGAKGGEETGLVKVRSAMSDTAASSTVGLATVMSAGTSSLKSLDCKSSGTLDTTDLPPPSYHS</sequence>
<dbReference type="RefSeq" id="XP_025396228.1">
    <property type="nucleotide sequence ID" value="XM_025543956.1"/>
</dbReference>
<dbReference type="AlphaFoldDB" id="A0A317VBN7"/>
<reference evidence="4 5" key="1">
    <citation type="submission" date="2016-12" db="EMBL/GenBank/DDBJ databases">
        <title>The genomes of Aspergillus section Nigri reveals drivers in fungal speciation.</title>
        <authorList>
            <consortium name="DOE Joint Genome Institute"/>
            <person name="Vesth T.C."/>
            <person name="Nybo J."/>
            <person name="Theobald S."/>
            <person name="Brandl J."/>
            <person name="Frisvad J.C."/>
            <person name="Nielsen K.F."/>
            <person name="Lyhne E.K."/>
            <person name="Kogle M.E."/>
            <person name="Kuo A."/>
            <person name="Riley R."/>
            <person name="Clum A."/>
            <person name="Nolan M."/>
            <person name="Lipzen A."/>
            <person name="Salamov A."/>
            <person name="Henrissat B."/>
            <person name="Wiebenga A."/>
            <person name="De Vries R.P."/>
            <person name="Grigoriev I.V."/>
            <person name="Mortensen U.H."/>
            <person name="Andersen M.R."/>
            <person name="Baker S.E."/>
        </authorList>
    </citation>
    <scope>NUCLEOTIDE SEQUENCE [LARGE SCALE GENOMIC DNA]</scope>
    <source>
        <strain evidence="4 5">CBS 117.55</strain>
    </source>
</reference>
<organism evidence="4 5">
    <name type="scientific">Aspergillus heteromorphus CBS 117.55</name>
    <dbReference type="NCBI Taxonomy" id="1448321"/>
    <lineage>
        <taxon>Eukaryota</taxon>
        <taxon>Fungi</taxon>
        <taxon>Dikarya</taxon>
        <taxon>Ascomycota</taxon>
        <taxon>Pezizomycotina</taxon>
        <taxon>Eurotiomycetes</taxon>
        <taxon>Eurotiomycetidae</taxon>
        <taxon>Eurotiales</taxon>
        <taxon>Aspergillaceae</taxon>
        <taxon>Aspergillus</taxon>
        <taxon>Aspergillus subgen. Circumdati</taxon>
    </lineage>
</organism>
<dbReference type="STRING" id="1448321.A0A317VBN7"/>
<evidence type="ECO:0000256" key="1">
    <source>
        <dbReference type="SAM" id="MobiDB-lite"/>
    </source>
</evidence>
<dbReference type="VEuPathDB" id="FungiDB:BO70DRAFT_365031"/>
<feature type="region of interest" description="Disordered" evidence="1">
    <location>
        <begin position="259"/>
        <end position="279"/>
    </location>
</feature>
<keyword evidence="2" id="KW-0472">Membrane</keyword>
<feature type="chain" id="PRO_5016329737" description="Transmembrane protein" evidence="3">
    <location>
        <begin position="23"/>
        <end position="279"/>
    </location>
</feature>
<evidence type="ECO:0008006" key="6">
    <source>
        <dbReference type="Google" id="ProtNLM"/>
    </source>
</evidence>
<name>A0A317VBN7_9EURO</name>
<evidence type="ECO:0000313" key="4">
    <source>
        <dbReference type="EMBL" id="PWY71636.1"/>
    </source>
</evidence>
<feature type="compositionally biased region" description="Polar residues" evidence="1">
    <location>
        <begin position="259"/>
        <end position="269"/>
    </location>
</feature>
<comment type="caution">
    <text evidence="4">The sequence shown here is derived from an EMBL/GenBank/DDBJ whole genome shotgun (WGS) entry which is preliminary data.</text>
</comment>
<dbReference type="Proteomes" id="UP000247233">
    <property type="component" value="Unassembled WGS sequence"/>
</dbReference>
<gene>
    <name evidence="4" type="ORF">BO70DRAFT_365031</name>
</gene>
<keyword evidence="2" id="KW-0812">Transmembrane</keyword>
<keyword evidence="5" id="KW-1185">Reference proteome</keyword>
<evidence type="ECO:0000313" key="5">
    <source>
        <dbReference type="Proteomes" id="UP000247233"/>
    </source>
</evidence>
<keyword evidence="2" id="KW-1133">Transmembrane helix</keyword>
<protein>
    <recommendedName>
        <fullName evidence="6">Transmembrane protein</fullName>
    </recommendedName>
</protein>
<evidence type="ECO:0000256" key="3">
    <source>
        <dbReference type="SAM" id="SignalP"/>
    </source>
</evidence>
<dbReference type="OrthoDB" id="4225201at2759"/>
<keyword evidence="3" id="KW-0732">Signal</keyword>
<feature type="signal peptide" evidence="3">
    <location>
        <begin position="1"/>
        <end position="22"/>
    </location>
</feature>
<evidence type="ECO:0000256" key="2">
    <source>
        <dbReference type="SAM" id="Phobius"/>
    </source>
</evidence>
<feature type="transmembrane region" description="Helical" evidence="2">
    <location>
        <begin position="80"/>
        <end position="101"/>
    </location>
</feature>
<dbReference type="GeneID" id="37066193"/>
<dbReference type="EMBL" id="MSFL01000027">
    <property type="protein sequence ID" value="PWY71636.1"/>
    <property type="molecule type" value="Genomic_DNA"/>
</dbReference>
<accession>A0A317VBN7</accession>